<protein>
    <submittedName>
        <fullName evidence="4">Fumarylacetoacetate hydrolase family protein</fullName>
    </submittedName>
</protein>
<name>A0ABP9H5K6_9ACTN</name>
<sequence length="290" mass="30611">MKLLSYERDGAVRHGRLLDDGRIAELGDGDLGAAIVALDGDWARLPTGEGTAHDLASVRVLAPVPNPPKVLAAAANYQEHVLEGGGEPLVKERLAPRMFLKPGTSVTGPDTVIPLPDSSSQIDWEAELVVVLGRGGRDVAVADALDLVAGYAVGNDVSARSLDLGYERDAGAPGASAEWFFDWLAGKWFDGFAPFGPWLVTPDEVGDPQDLAVRLEVNGKLRQDGNTRDMIFTVAELIAHCSRLMTLQPGDLIFTGTPSGVGAATGDFLRSGDEMTVTVDGLGTLANTVR</sequence>
<keyword evidence="4" id="KW-0378">Hydrolase</keyword>
<evidence type="ECO:0000256" key="2">
    <source>
        <dbReference type="ARBA" id="ARBA00022723"/>
    </source>
</evidence>
<keyword evidence="5" id="KW-1185">Reference proteome</keyword>
<feature type="domain" description="Fumarylacetoacetase-like C-terminal" evidence="3">
    <location>
        <begin position="69"/>
        <end position="290"/>
    </location>
</feature>
<comment type="caution">
    <text evidence="4">The sequence shown here is derived from an EMBL/GenBank/DDBJ whole genome shotgun (WGS) entry which is preliminary data.</text>
</comment>
<dbReference type="Pfam" id="PF01557">
    <property type="entry name" value="FAA_hydrolase"/>
    <property type="match status" value="1"/>
</dbReference>
<reference evidence="5" key="1">
    <citation type="journal article" date="2019" name="Int. J. Syst. Evol. Microbiol.">
        <title>The Global Catalogue of Microorganisms (GCM) 10K type strain sequencing project: providing services to taxonomists for standard genome sequencing and annotation.</title>
        <authorList>
            <consortium name="The Broad Institute Genomics Platform"/>
            <consortium name="The Broad Institute Genome Sequencing Center for Infectious Disease"/>
            <person name="Wu L."/>
            <person name="Ma J."/>
        </authorList>
    </citation>
    <scope>NUCLEOTIDE SEQUENCE [LARGE SCALE GENOMIC DNA]</scope>
    <source>
        <strain evidence="5">JCM 17986</strain>
    </source>
</reference>
<dbReference type="SUPFAM" id="SSF56529">
    <property type="entry name" value="FAH"/>
    <property type="match status" value="1"/>
</dbReference>
<dbReference type="Proteomes" id="UP001500466">
    <property type="component" value="Unassembled WGS sequence"/>
</dbReference>
<evidence type="ECO:0000256" key="1">
    <source>
        <dbReference type="ARBA" id="ARBA00010211"/>
    </source>
</evidence>
<dbReference type="InterPro" id="IPR011234">
    <property type="entry name" value="Fumarylacetoacetase-like_C"/>
</dbReference>
<dbReference type="GO" id="GO:0016787">
    <property type="term" value="F:hydrolase activity"/>
    <property type="evidence" value="ECO:0007669"/>
    <property type="project" value="UniProtKB-KW"/>
</dbReference>
<gene>
    <name evidence="4" type="ORF">GCM10023205_19220</name>
</gene>
<dbReference type="EMBL" id="BAABHS010000005">
    <property type="protein sequence ID" value="GAA4957038.1"/>
    <property type="molecule type" value="Genomic_DNA"/>
</dbReference>
<accession>A0ABP9H5K6</accession>
<dbReference type="InterPro" id="IPR036663">
    <property type="entry name" value="Fumarylacetoacetase_C_sf"/>
</dbReference>
<dbReference type="InterPro" id="IPR051121">
    <property type="entry name" value="FAH"/>
</dbReference>
<comment type="similarity">
    <text evidence="1">Belongs to the FAH family.</text>
</comment>
<evidence type="ECO:0000259" key="3">
    <source>
        <dbReference type="Pfam" id="PF01557"/>
    </source>
</evidence>
<dbReference type="PANTHER" id="PTHR42796">
    <property type="entry name" value="FUMARYLACETOACETATE HYDROLASE DOMAIN-CONTAINING PROTEIN 2A-RELATED"/>
    <property type="match status" value="1"/>
</dbReference>
<proteinExistence type="inferred from homology"/>
<dbReference type="PANTHER" id="PTHR42796:SF4">
    <property type="entry name" value="FUMARYLACETOACETATE HYDROLASE DOMAIN-CONTAINING PROTEIN 2A"/>
    <property type="match status" value="1"/>
</dbReference>
<evidence type="ECO:0000313" key="4">
    <source>
        <dbReference type="EMBL" id="GAA4957038.1"/>
    </source>
</evidence>
<evidence type="ECO:0000313" key="5">
    <source>
        <dbReference type="Proteomes" id="UP001500466"/>
    </source>
</evidence>
<dbReference type="RefSeq" id="WP_345674917.1">
    <property type="nucleotide sequence ID" value="NZ_BAABHS010000005.1"/>
</dbReference>
<organism evidence="4 5">
    <name type="scientific">Yinghuangia aomiensis</name>
    <dbReference type="NCBI Taxonomy" id="676205"/>
    <lineage>
        <taxon>Bacteria</taxon>
        <taxon>Bacillati</taxon>
        <taxon>Actinomycetota</taxon>
        <taxon>Actinomycetes</taxon>
        <taxon>Kitasatosporales</taxon>
        <taxon>Streptomycetaceae</taxon>
        <taxon>Yinghuangia</taxon>
    </lineage>
</organism>
<keyword evidence="2" id="KW-0479">Metal-binding</keyword>
<dbReference type="Gene3D" id="3.90.850.10">
    <property type="entry name" value="Fumarylacetoacetase-like, C-terminal domain"/>
    <property type="match status" value="1"/>
</dbReference>